<dbReference type="EMBL" id="LT837803">
    <property type="protein sequence ID" value="SMB22229.1"/>
    <property type="molecule type" value="Genomic_DNA"/>
</dbReference>
<feature type="region of interest" description="Disordered" evidence="2">
    <location>
        <begin position="61"/>
        <end position="94"/>
    </location>
</feature>
<feature type="signal peptide" evidence="3">
    <location>
        <begin position="1"/>
        <end position="22"/>
    </location>
</feature>
<keyword evidence="6" id="KW-1185">Reference proteome</keyword>
<evidence type="ECO:0000259" key="4">
    <source>
        <dbReference type="Pfam" id="PF13511"/>
    </source>
</evidence>
<organism evidence="5 6">
    <name type="scientific">Sterolibacterium denitrificans</name>
    <dbReference type="NCBI Taxonomy" id="157592"/>
    <lineage>
        <taxon>Bacteria</taxon>
        <taxon>Pseudomonadati</taxon>
        <taxon>Pseudomonadota</taxon>
        <taxon>Betaproteobacteria</taxon>
        <taxon>Nitrosomonadales</taxon>
        <taxon>Sterolibacteriaceae</taxon>
        <taxon>Sterolibacterium</taxon>
    </lineage>
</organism>
<evidence type="ECO:0000256" key="2">
    <source>
        <dbReference type="SAM" id="MobiDB-lite"/>
    </source>
</evidence>
<evidence type="ECO:0000313" key="5">
    <source>
        <dbReference type="EMBL" id="SMB22229.1"/>
    </source>
</evidence>
<feature type="domain" description="DUF4124" evidence="4">
    <location>
        <begin position="13"/>
        <end position="53"/>
    </location>
</feature>
<proteinExistence type="predicted"/>
<keyword evidence="1" id="KW-0175">Coiled coil</keyword>
<feature type="chain" id="PRO_5030932900" description="DUF4124 domain-containing protein" evidence="3">
    <location>
        <begin position="23"/>
        <end position="161"/>
    </location>
</feature>
<accession>A0A7Z7MU91</accession>
<dbReference type="RefSeq" id="WP_154715911.1">
    <property type="nucleotide sequence ID" value="NZ_LT837803.1"/>
</dbReference>
<feature type="coiled-coil region" evidence="1">
    <location>
        <begin position="94"/>
        <end position="156"/>
    </location>
</feature>
<sequence length="161" mass="17863">MKMLFSCLAGGCVMLCTSAASADTLYKCIDGSGVVLYTNQKGAAKNCTVLSRDLPVTTLGTASRSASANAGRSSPSSFPRVNDDLQRRRDNDRRSILEQEFSIEQQNLDKARQALTEGEASRRGDEQSYQKYLSRIQELRNDVTLHERNIEALKRELANLK</sequence>
<evidence type="ECO:0000313" key="6">
    <source>
        <dbReference type="Proteomes" id="UP000242886"/>
    </source>
</evidence>
<feature type="compositionally biased region" description="Basic and acidic residues" evidence="2">
    <location>
        <begin position="81"/>
        <end position="94"/>
    </location>
</feature>
<dbReference type="Proteomes" id="UP000242886">
    <property type="component" value="Chromosome SDENCHOL"/>
</dbReference>
<dbReference type="Pfam" id="PF13511">
    <property type="entry name" value="DUF4124"/>
    <property type="match status" value="1"/>
</dbReference>
<dbReference type="InterPro" id="IPR025392">
    <property type="entry name" value="DUF4124"/>
</dbReference>
<reference evidence="5" key="1">
    <citation type="submission" date="2017-03" db="EMBL/GenBank/DDBJ databases">
        <authorList>
            <consortium name="AG Boll"/>
        </authorList>
    </citation>
    <scope>NUCLEOTIDE SEQUENCE [LARGE SCALE GENOMIC DNA]</scope>
    <source>
        <strain evidence="5">Chol</strain>
    </source>
</reference>
<dbReference type="AlphaFoldDB" id="A0A7Z7MU91"/>
<protein>
    <recommendedName>
        <fullName evidence="4">DUF4124 domain-containing protein</fullName>
    </recommendedName>
</protein>
<evidence type="ECO:0000256" key="3">
    <source>
        <dbReference type="SAM" id="SignalP"/>
    </source>
</evidence>
<keyword evidence="3" id="KW-0732">Signal</keyword>
<gene>
    <name evidence="5" type="ORF">SDENCHOL_10518</name>
</gene>
<feature type="compositionally biased region" description="Low complexity" evidence="2">
    <location>
        <begin position="62"/>
        <end position="77"/>
    </location>
</feature>
<evidence type="ECO:0000256" key="1">
    <source>
        <dbReference type="SAM" id="Coils"/>
    </source>
</evidence>
<name>A0A7Z7MU91_9PROT</name>